<feature type="compositionally biased region" description="Low complexity" evidence="10">
    <location>
        <begin position="137"/>
        <end position="149"/>
    </location>
</feature>
<evidence type="ECO:0000256" key="2">
    <source>
        <dbReference type="ARBA" id="ARBA00022475"/>
    </source>
</evidence>
<evidence type="ECO:0000256" key="8">
    <source>
        <dbReference type="ARBA" id="ARBA00023288"/>
    </source>
</evidence>
<keyword evidence="11" id="KW-1133">Transmembrane helix</keyword>
<evidence type="ECO:0000256" key="11">
    <source>
        <dbReference type="SAM" id="Phobius"/>
    </source>
</evidence>
<sequence>MSSFSLQKLFKFALFSVVFISMATLAIASFQFRVGGEGGWTKPTGNESETYNEWASRNRFHVGDSLYFKYSNDSVLVVNHTSYTNCSVSNPILKFKDGDTVFEFDRYGFFYFISGERGHCKAGQKLIIRVIVHPAMSSPQPAQSPMEDGGSNDDGDGWDSIWGPPPHNSTIKQAVASYFMTALGGMLTVYVVFANSLLLLLSLVPILYYNIGIQLAGDSFDNDKTQTKVFGANPSSLNQQLVQSSIVRSRLGWKLPVLGCLSLPSFDPGMASDDEVAVFTHTNLGTHLAIAVSPNTTVGDFHSKLTEQKNLKTPSSFLIPIEY</sequence>
<evidence type="ECO:0000259" key="12">
    <source>
        <dbReference type="PROSITE" id="PS51485"/>
    </source>
</evidence>
<dbReference type="PANTHER" id="PTHR33021">
    <property type="entry name" value="BLUE COPPER PROTEIN"/>
    <property type="match status" value="1"/>
</dbReference>
<evidence type="ECO:0000256" key="5">
    <source>
        <dbReference type="ARBA" id="ARBA00023136"/>
    </source>
</evidence>
<dbReference type="Pfam" id="PF02298">
    <property type="entry name" value="Cu_bind_like"/>
    <property type="match status" value="1"/>
</dbReference>
<keyword evidence="3" id="KW-0336">GPI-anchor</keyword>
<dbReference type="GO" id="GO:0009055">
    <property type="term" value="F:electron transfer activity"/>
    <property type="evidence" value="ECO:0007669"/>
    <property type="project" value="InterPro"/>
</dbReference>
<dbReference type="InterPro" id="IPR008972">
    <property type="entry name" value="Cupredoxin"/>
</dbReference>
<dbReference type="Proteomes" id="UP000239757">
    <property type="component" value="Unassembled WGS sequence"/>
</dbReference>
<keyword evidence="7" id="KW-0325">Glycoprotein</keyword>
<proteinExistence type="inferred from homology"/>
<keyword evidence="5 11" id="KW-0472">Membrane</keyword>
<evidence type="ECO:0000256" key="9">
    <source>
        <dbReference type="ARBA" id="ARBA00035011"/>
    </source>
</evidence>
<feature type="region of interest" description="Disordered" evidence="10">
    <location>
        <begin position="137"/>
        <end position="162"/>
    </location>
</feature>
<keyword evidence="11" id="KW-0812">Transmembrane</keyword>
<dbReference type="PROSITE" id="PS51485">
    <property type="entry name" value="PHYTOCYANIN"/>
    <property type="match status" value="1"/>
</dbReference>
<dbReference type="EMBL" id="KZ662841">
    <property type="protein sequence ID" value="PPS18363.1"/>
    <property type="molecule type" value="Genomic_DNA"/>
</dbReference>
<evidence type="ECO:0000256" key="3">
    <source>
        <dbReference type="ARBA" id="ARBA00022622"/>
    </source>
</evidence>
<dbReference type="InterPro" id="IPR003245">
    <property type="entry name" value="Phytocyanin_dom"/>
</dbReference>
<evidence type="ECO:0000256" key="1">
    <source>
        <dbReference type="ARBA" id="ARBA00004609"/>
    </source>
</evidence>
<feature type="transmembrane region" description="Helical" evidence="11">
    <location>
        <begin position="187"/>
        <end position="209"/>
    </location>
</feature>
<dbReference type="InterPro" id="IPR039391">
    <property type="entry name" value="Phytocyanin-like"/>
</dbReference>
<keyword evidence="2" id="KW-1003">Cell membrane</keyword>
<dbReference type="GO" id="GO:0005886">
    <property type="term" value="C:plasma membrane"/>
    <property type="evidence" value="ECO:0007669"/>
    <property type="project" value="UniProtKB-SubCell"/>
</dbReference>
<keyword evidence="8" id="KW-0449">Lipoprotein</keyword>
<evidence type="ECO:0000256" key="10">
    <source>
        <dbReference type="SAM" id="MobiDB-lite"/>
    </source>
</evidence>
<comment type="subcellular location">
    <subcellularLocation>
        <location evidence="1">Cell membrane</location>
        <topology evidence="1">Lipid-anchor</topology>
        <topology evidence="1">GPI-anchor</topology>
    </subcellularLocation>
</comment>
<feature type="domain" description="Phytocyanin" evidence="12">
    <location>
        <begin position="30"/>
        <end position="132"/>
    </location>
</feature>
<keyword evidence="6" id="KW-1015">Disulfide bond</keyword>
<dbReference type="GO" id="GO:0098552">
    <property type="term" value="C:side of membrane"/>
    <property type="evidence" value="ECO:0007669"/>
    <property type="project" value="UniProtKB-KW"/>
</dbReference>
<gene>
    <name evidence="13" type="ORF">GOBAR_AA02197</name>
</gene>
<evidence type="ECO:0000256" key="4">
    <source>
        <dbReference type="ARBA" id="ARBA00022729"/>
    </source>
</evidence>
<dbReference type="AlphaFoldDB" id="A0A2P5YS22"/>
<dbReference type="OrthoDB" id="959565at2759"/>
<dbReference type="InterPro" id="IPR041846">
    <property type="entry name" value="ENL_dom"/>
</dbReference>
<protein>
    <recommendedName>
        <fullName evidence="12">Phytocyanin domain-containing protein</fullName>
    </recommendedName>
</protein>
<keyword evidence="4" id="KW-0732">Signal</keyword>
<dbReference type="PANTHER" id="PTHR33021:SF14">
    <property type="entry name" value="OS01G0272700 PROTEIN"/>
    <property type="match status" value="1"/>
</dbReference>
<evidence type="ECO:0000313" key="14">
    <source>
        <dbReference type="Proteomes" id="UP000239757"/>
    </source>
</evidence>
<comment type="similarity">
    <text evidence="9">Belongs to the early nodulin-like (ENODL) family.</text>
</comment>
<accession>A0A2P5YS22</accession>
<evidence type="ECO:0000256" key="7">
    <source>
        <dbReference type="ARBA" id="ARBA00023180"/>
    </source>
</evidence>
<name>A0A2P5YS22_GOSBA</name>
<evidence type="ECO:0000256" key="6">
    <source>
        <dbReference type="ARBA" id="ARBA00023157"/>
    </source>
</evidence>
<evidence type="ECO:0000313" key="13">
    <source>
        <dbReference type="EMBL" id="PPS18363.1"/>
    </source>
</evidence>
<dbReference type="CDD" id="cd11019">
    <property type="entry name" value="OsENODL1_like"/>
    <property type="match status" value="1"/>
</dbReference>
<dbReference type="Gene3D" id="2.60.40.420">
    <property type="entry name" value="Cupredoxins - blue copper proteins"/>
    <property type="match status" value="1"/>
</dbReference>
<feature type="transmembrane region" description="Helical" evidence="11">
    <location>
        <begin position="12"/>
        <end position="32"/>
    </location>
</feature>
<organism evidence="13 14">
    <name type="scientific">Gossypium barbadense</name>
    <name type="common">Sea Island cotton</name>
    <name type="synonym">Hibiscus barbadensis</name>
    <dbReference type="NCBI Taxonomy" id="3634"/>
    <lineage>
        <taxon>Eukaryota</taxon>
        <taxon>Viridiplantae</taxon>
        <taxon>Streptophyta</taxon>
        <taxon>Embryophyta</taxon>
        <taxon>Tracheophyta</taxon>
        <taxon>Spermatophyta</taxon>
        <taxon>Magnoliopsida</taxon>
        <taxon>eudicotyledons</taxon>
        <taxon>Gunneridae</taxon>
        <taxon>Pentapetalae</taxon>
        <taxon>rosids</taxon>
        <taxon>malvids</taxon>
        <taxon>Malvales</taxon>
        <taxon>Malvaceae</taxon>
        <taxon>Malvoideae</taxon>
        <taxon>Gossypium</taxon>
    </lineage>
</organism>
<dbReference type="FunFam" id="2.60.40.420:FF:000010">
    <property type="entry name" value="Early nodulin-like protein 1"/>
    <property type="match status" value="1"/>
</dbReference>
<reference evidence="13 14" key="1">
    <citation type="submission" date="2015-01" db="EMBL/GenBank/DDBJ databases">
        <title>Genome of allotetraploid Gossypium barbadense reveals genomic plasticity and fiber elongation in cotton evolution.</title>
        <authorList>
            <person name="Chen X."/>
            <person name="Liu X."/>
            <person name="Zhao B."/>
            <person name="Zheng H."/>
            <person name="Hu Y."/>
            <person name="Lu G."/>
            <person name="Yang C."/>
            <person name="Chen J."/>
            <person name="Shan C."/>
            <person name="Zhang L."/>
            <person name="Zhou Y."/>
            <person name="Wang L."/>
            <person name="Guo W."/>
            <person name="Bai Y."/>
            <person name="Ruan J."/>
            <person name="Shangguan X."/>
            <person name="Mao Y."/>
            <person name="Jiang J."/>
            <person name="Zhu Y."/>
            <person name="Lei J."/>
            <person name="Kang H."/>
            <person name="Chen S."/>
            <person name="He X."/>
            <person name="Wang R."/>
            <person name="Wang Y."/>
            <person name="Chen J."/>
            <person name="Wang L."/>
            <person name="Yu S."/>
            <person name="Wang B."/>
            <person name="Wei J."/>
            <person name="Song S."/>
            <person name="Lu X."/>
            <person name="Gao Z."/>
            <person name="Gu W."/>
            <person name="Deng X."/>
            <person name="Ma D."/>
            <person name="Wang S."/>
            <person name="Liang W."/>
            <person name="Fang L."/>
            <person name="Cai C."/>
            <person name="Zhu X."/>
            <person name="Zhou B."/>
            <person name="Zhang Y."/>
            <person name="Chen Z."/>
            <person name="Xu S."/>
            <person name="Zhu R."/>
            <person name="Wang S."/>
            <person name="Zhang T."/>
            <person name="Zhao G."/>
        </authorList>
    </citation>
    <scope>NUCLEOTIDE SEQUENCE [LARGE SCALE GENOMIC DNA]</scope>
    <source>
        <strain evidence="14">cv. Xinhai21</strain>
        <tissue evidence="13">Leaf</tissue>
    </source>
</reference>
<dbReference type="SUPFAM" id="SSF49503">
    <property type="entry name" value="Cupredoxins"/>
    <property type="match status" value="1"/>
</dbReference>